<reference evidence="1 2" key="1">
    <citation type="journal article" date="2014" name="Genome Biol. Evol.">
        <title>The secreted proteins of Achlya hypogyna and Thraustotheca clavata identify the ancestral oomycete secretome and reveal gene acquisitions by horizontal gene transfer.</title>
        <authorList>
            <person name="Misner I."/>
            <person name="Blouin N."/>
            <person name="Leonard G."/>
            <person name="Richards T.A."/>
            <person name="Lane C.E."/>
        </authorList>
    </citation>
    <scope>NUCLEOTIDE SEQUENCE [LARGE SCALE GENOMIC DNA]</scope>
    <source>
        <strain evidence="1 2">ATCC 34112</strain>
    </source>
</reference>
<dbReference type="InterPro" id="IPR036639">
    <property type="entry name" value="Cyt_c_oxidase_su4_sf"/>
</dbReference>
<keyword evidence="2" id="KW-1185">Reference proteome</keyword>
<name>A0A1V9ZC23_9STRA</name>
<dbReference type="AlphaFoldDB" id="A0A1V9ZC23"/>
<organism evidence="1 2">
    <name type="scientific">Thraustotheca clavata</name>
    <dbReference type="NCBI Taxonomy" id="74557"/>
    <lineage>
        <taxon>Eukaryota</taxon>
        <taxon>Sar</taxon>
        <taxon>Stramenopiles</taxon>
        <taxon>Oomycota</taxon>
        <taxon>Saprolegniomycetes</taxon>
        <taxon>Saprolegniales</taxon>
        <taxon>Achlyaceae</taxon>
        <taxon>Thraustotheca</taxon>
    </lineage>
</organism>
<dbReference type="OrthoDB" id="186013at2759"/>
<evidence type="ECO:0000313" key="2">
    <source>
        <dbReference type="Proteomes" id="UP000243217"/>
    </source>
</evidence>
<comment type="caution">
    <text evidence="1">The sequence shown here is derived from an EMBL/GenBank/DDBJ whole genome shotgun (WGS) entry which is preliminary data.</text>
</comment>
<evidence type="ECO:0000313" key="1">
    <source>
        <dbReference type="EMBL" id="OQR95538.1"/>
    </source>
</evidence>
<proteinExistence type="predicted"/>
<protein>
    <submittedName>
        <fullName evidence="1">Uncharacterized protein</fullName>
    </submittedName>
</protein>
<dbReference type="GO" id="GO:0005739">
    <property type="term" value="C:mitochondrion"/>
    <property type="evidence" value="ECO:0007669"/>
    <property type="project" value="GOC"/>
</dbReference>
<accession>A0A1V9ZC23</accession>
<dbReference type="Proteomes" id="UP000243217">
    <property type="component" value="Unassembled WGS sequence"/>
</dbReference>
<dbReference type="EMBL" id="JNBS01002089">
    <property type="protein sequence ID" value="OQR95538.1"/>
    <property type="molecule type" value="Genomic_DNA"/>
</dbReference>
<dbReference type="SUPFAM" id="SSF81406">
    <property type="entry name" value="Mitochondrial cytochrome c oxidase subunit IV"/>
    <property type="match status" value="1"/>
</dbReference>
<sequence>MLYELLTKLPKSQAIGVSIVGCLSASYVLFASLRYSGEDFGGAAPGEPRTTSKEWQEATVAFRKHQNMDPISSFRQ</sequence>
<dbReference type="GO" id="GO:0045277">
    <property type="term" value="C:respiratory chain complex IV"/>
    <property type="evidence" value="ECO:0007669"/>
    <property type="project" value="InterPro"/>
</dbReference>
<dbReference type="GO" id="GO:0006123">
    <property type="term" value="P:mitochondrial electron transport, cytochrome c to oxygen"/>
    <property type="evidence" value="ECO:0007669"/>
    <property type="project" value="InterPro"/>
</dbReference>
<gene>
    <name evidence="1" type="ORF">THRCLA_07781</name>
</gene>